<protein>
    <submittedName>
        <fullName evidence="2">Uncharacterized protein</fullName>
    </submittedName>
</protein>
<dbReference type="KEGG" id="gma:AciX8_0669"/>
<evidence type="ECO:0000313" key="2">
    <source>
        <dbReference type="EMBL" id="AEU35019.1"/>
    </source>
</evidence>
<organism evidence="2 3">
    <name type="scientific">Granulicella mallensis (strain ATCC BAA-1857 / DSM 23137 / MP5ACTX8)</name>
    <dbReference type="NCBI Taxonomy" id="682795"/>
    <lineage>
        <taxon>Bacteria</taxon>
        <taxon>Pseudomonadati</taxon>
        <taxon>Acidobacteriota</taxon>
        <taxon>Terriglobia</taxon>
        <taxon>Terriglobales</taxon>
        <taxon>Acidobacteriaceae</taxon>
        <taxon>Granulicella</taxon>
    </lineage>
</organism>
<keyword evidence="3" id="KW-1185">Reference proteome</keyword>
<evidence type="ECO:0000256" key="1">
    <source>
        <dbReference type="SAM" id="Phobius"/>
    </source>
</evidence>
<proteinExistence type="predicted"/>
<keyword evidence="1" id="KW-1133">Transmembrane helix</keyword>
<name>G8NR34_GRAMM</name>
<keyword evidence="1" id="KW-0472">Membrane</keyword>
<reference evidence="2 3" key="1">
    <citation type="submission" date="2011-11" db="EMBL/GenBank/DDBJ databases">
        <title>Complete sequence of Granulicella mallensis MP5ACTX8.</title>
        <authorList>
            <consortium name="US DOE Joint Genome Institute"/>
            <person name="Lucas S."/>
            <person name="Copeland A."/>
            <person name="Lapidus A."/>
            <person name="Cheng J.-F."/>
            <person name="Goodwin L."/>
            <person name="Pitluck S."/>
            <person name="Peters L."/>
            <person name="Lu M."/>
            <person name="Detter J.C."/>
            <person name="Han C."/>
            <person name="Tapia R."/>
            <person name="Land M."/>
            <person name="Hauser L."/>
            <person name="Kyrpides N."/>
            <person name="Ivanova N."/>
            <person name="Mikhailova N."/>
            <person name="Pagani I."/>
            <person name="Rawat S."/>
            <person name="Mannisto M."/>
            <person name="Haggblom M."/>
            <person name="Woyke T."/>
        </authorList>
    </citation>
    <scope>NUCLEOTIDE SEQUENCE [LARGE SCALE GENOMIC DNA]</scope>
    <source>
        <strain evidence="3">ATCC BAA-1857 / DSM 23137 / MP5ACTX8</strain>
    </source>
</reference>
<dbReference type="eggNOG" id="ENOG50333TN">
    <property type="taxonomic scope" value="Bacteria"/>
</dbReference>
<keyword evidence="1" id="KW-0812">Transmembrane</keyword>
<gene>
    <name evidence="2" type="ordered locus">AciX8_0669</name>
</gene>
<dbReference type="STRING" id="682795.AciX8_0669"/>
<dbReference type="AlphaFoldDB" id="G8NR34"/>
<dbReference type="RefSeq" id="WP_014263903.1">
    <property type="nucleotide sequence ID" value="NC_016631.1"/>
</dbReference>
<feature type="transmembrane region" description="Helical" evidence="1">
    <location>
        <begin position="12"/>
        <end position="34"/>
    </location>
</feature>
<dbReference type="OrthoDB" id="115912at2"/>
<dbReference type="Proteomes" id="UP000007113">
    <property type="component" value="Chromosome"/>
</dbReference>
<sequence precursor="true">MKATSNDRKKTIAAGSLGVVAFGCVIYACIQLFGGSSAPAPTAPPVIVPAGGAHAASGSSAQPVVPGGNAPGVAATKLASTSSSLDPTLDQTAMLRTESLEYSGTGRNIFSALYTPPPSPMAVSKFSARPNNKGPVLPPAPPPPPPTCPPTCPPINLKFFGTAKHANGLVQAFLLQGEDVYIASQGDIVGRKYKIVSIAANSIQVMDLQNNNTQTLPLQMN</sequence>
<evidence type="ECO:0000313" key="3">
    <source>
        <dbReference type="Proteomes" id="UP000007113"/>
    </source>
</evidence>
<accession>G8NR34</accession>
<dbReference type="EMBL" id="CP003130">
    <property type="protein sequence ID" value="AEU35019.1"/>
    <property type="molecule type" value="Genomic_DNA"/>
</dbReference>
<dbReference type="PROSITE" id="PS51257">
    <property type="entry name" value="PROKAR_LIPOPROTEIN"/>
    <property type="match status" value="1"/>
</dbReference>
<dbReference type="HOGENOM" id="CLU_1336975_0_0_0"/>